<accession>A0A103ZYB7</accession>
<dbReference type="Proteomes" id="UP000069001">
    <property type="component" value="Unassembled WGS sequence"/>
</dbReference>
<gene>
    <name evidence="1" type="ORF">WS90_37410</name>
</gene>
<protein>
    <submittedName>
        <fullName evidence="1">Tautomerase enzyme</fullName>
    </submittedName>
</protein>
<name>A0A103ZYB7_BURCE</name>
<dbReference type="AlphaFoldDB" id="A0A103ZYB7"/>
<reference evidence="1 2" key="1">
    <citation type="submission" date="2015-11" db="EMBL/GenBank/DDBJ databases">
        <title>Expanding the genomic diversity of Burkholderia species for the development of highly accurate diagnostics.</title>
        <authorList>
            <person name="Sahl J."/>
            <person name="Keim P."/>
            <person name="Wagner D."/>
        </authorList>
    </citation>
    <scope>NUCLEOTIDE SEQUENCE [LARGE SCALE GENOMIC DNA]</scope>
    <source>
        <strain evidence="1 2">MSMB1302</strain>
    </source>
</reference>
<evidence type="ECO:0000313" key="2">
    <source>
        <dbReference type="Proteomes" id="UP000069001"/>
    </source>
</evidence>
<dbReference type="EMBL" id="LOYH01000013">
    <property type="protein sequence ID" value="KVK88297.1"/>
    <property type="molecule type" value="Genomic_DNA"/>
</dbReference>
<dbReference type="RefSeq" id="WP_059526745.1">
    <property type="nucleotide sequence ID" value="NZ_LOXZ01000038.1"/>
</dbReference>
<sequence>MPITLTVSEGVFTPDDEGPVFAELTDALLDVEGLTGNGFLAPNVVGTLNVLPRHRTFVQGRAEPAAFVELKLPAVALAAPDKQRQFVERATEIVLHRAGGRLTPAQVWVNVVHAVDGGWGIAGRRYDNASLVDSIKGAAAASH</sequence>
<proteinExistence type="predicted"/>
<organism evidence="1 2">
    <name type="scientific">Burkholderia cepacia</name>
    <name type="common">Pseudomonas cepacia</name>
    <dbReference type="NCBI Taxonomy" id="292"/>
    <lineage>
        <taxon>Bacteria</taxon>
        <taxon>Pseudomonadati</taxon>
        <taxon>Pseudomonadota</taxon>
        <taxon>Betaproteobacteria</taxon>
        <taxon>Burkholderiales</taxon>
        <taxon>Burkholderiaceae</taxon>
        <taxon>Burkholderia</taxon>
        <taxon>Burkholderia cepacia complex</taxon>
    </lineage>
</organism>
<evidence type="ECO:0000313" key="1">
    <source>
        <dbReference type="EMBL" id="KVK88297.1"/>
    </source>
</evidence>
<comment type="caution">
    <text evidence="1">The sequence shown here is derived from an EMBL/GenBank/DDBJ whole genome shotgun (WGS) entry which is preliminary data.</text>
</comment>